<dbReference type="Ensembl" id="ENSSAUT00010044271.1">
    <property type="protein sequence ID" value="ENSSAUP00010042047.1"/>
    <property type="gene ID" value="ENSSAUG00010017684.1"/>
</dbReference>
<feature type="compositionally biased region" description="Basic residues" evidence="5">
    <location>
        <begin position="119"/>
        <end position="133"/>
    </location>
</feature>
<dbReference type="PROSITE" id="PS50089">
    <property type="entry name" value="ZF_RING_2"/>
    <property type="match status" value="1"/>
</dbReference>
<evidence type="ECO:0000256" key="4">
    <source>
        <dbReference type="PROSITE-ProRule" id="PRU00175"/>
    </source>
</evidence>
<dbReference type="InterPro" id="IPR001841">
    <property type="entry name" value="Znf_RING"/>
</dbReference>
<feature type="region of interest" description="Disordered" evidence="5">
    <location>
        <begin position="113"/>
        <end position="133"/>
    </location>
</feature>
<feature type="transmembrane region" description="Helical" evidence="6">
    <location>
        <begin position="298"/>
        <end position="322"/>
    </location>
</feature>
<dbReference type="GO" id="GO:0008270">
    <property type="term" value="F:zinc ion binding"/>
    <property type="evidence" value="ECO:0007669"/>
    <property type="project" value="UniProtKB-KW"/>
</dbReference>
<dbReference type="SMART" id="SM00184">
    <property type="entry name" value="RING"/>
    <property type="match status" value="1"/>
</dbReference>
<reference evidence="8" key="1">
    <citation type="submission" date="2021-04" db="EMBL/GenBank/DDBJ databases">
        <authorList>
            <consortium name="Wellcome Sanger Institute Data Sharing"/>
        </authorList>
    </citation>
    <scope>NUCLEOTIDE SEQUENCE [LARGE SCALE GENOMIC DNA]</scope>
</reference>
<dbReference type="Pfam" id="PF19332">
    <property type="entry name" value="RNF180_C"/>
    <property type="match status" value="1"/>
</dbReference>
<protein>
    <submittedName>
        <fullName evidence="8">Ring finger protein 180b</fullName>
    </submittedName>
</protein>
<name>A0A671WVP6_SPAAU</name>
<dbReference type="GeneTree" id="ENSGT00950000182909"/>
<dbReference type="GO" id="GO:0005789">
    <property type="term" value="C:endoplasmic reticulum membrane"/>
    <property type="evidence" value="ECO:0007669"/>
    <property type="project" value="TreeGrafter"/>
</dbReference>
<dbReference type="InterPro" id="IPR017907">
    <property type="entry name" value="Znf_RING_CS"/>
</dbReference>
<dbReference type="GO" id="GO:0042415">
    <property type="term" value="P:norepinephrine metabolic process"/>
    <property type="evidence" value="ECO:0007669"/>
    <property type="project" value="TreeGrafter"/>
</dbReference>
<dbReference type="InterPro" id="IPR033263">
    <property type="entry name" value="RNF180"/>
</dbReference>
<reference evidence="8" key="3">
    <citation type="submission" date="2025-09" db="UniProtKB">
        <authorList>
            <consortium name="Ensembl"/>
        </authorList>
    </citation>
    <scope>IDENTIFICATION</scope>
</reference>
<keyword evidence="9" id="KW-1185">Reference proteome</keyword>
<gene>
    <name evidence="8" type="primary">rnf180b</name>
</gene>
<evidence type="ECO:0000256" key="5">
    <source>
        <dbReference type="SAM" id="MobiDB-lite"/>
    </source>
</evidence>
<evidence type="ECO:0000256" key="1">
    <source>
        <dbReference type="ARBA" id="ARBA00022723"/>
    </source>
</evidence>
<dbReference type="PANTHER" id="PTHR46717">
    <property type="entry name" value="E3 UBIQUITIN-PROTEIN LIGASE RNF180"/>
    <property type="match status" value="1"/>
</dbReference>
<keyword evidence="6" id="KW-0472">Membrane</keyword>
<dbReference type="SUPFAM" id="SSF57850">
    <property type="entry name" value="RING/U-box"/>
    <property type="match status" value="1"/>
</dbReference>
<dbReference type="InterPro" id="IPR013083">
    <property type="entry name" value="Znf_RING/FYVE/PHD"/>
</dbReference>
<keyword evidence="2 4" id="KW-0863">Zinc-finger</keyword>
<keyword evidence="6" id="KW-1133">Transmembrane helix</keyword>
<feature type="domain" description="RING-type" evidence="7">
    <location>
        <begin position="164"/>
        <end position="206"/>
    </location>
</feature>
<dbReference type="Gene3D" id="3.30.40.10">
    <property type="entry name" value="Zinc/RING finger domain, C3HC4 (zinc finger)"/>
    <property type="match status" value="1"/>
</dbReference>
<keyword evidence="6" id="KW-0812">Transmembrane</keyword>
<proteinExistence type="predicted"/>
<accession>A0A671WVP6</accession>
<keyword evidence="3" id="KW-0862">Zinc</keyword>
<reference evidence="8" key="2">
    <citation type="submission" date="2025-08" db="UniProtKB">
        <authorList>
            <consortium name="Ensembl"/>
        </authorList>
    </citation>
    <scope>IDENTIFICATION</scope>
</reference>
<evidence type="ECO:0000259" key="7">
    <source>
        <dbReference type="PROSITE" id="PS50089"/>
    </source>
</evidence>
<evidence type="ECO:0000256" key="6">
    <source>
        <dbReference type="SAM" id="Phobius"/>
    </source>
</evidence>
<dbReference type="PROSITE" id="PS00518">
    <property type="entry name" value="ZF_RING_1"/>
    <property type="match status" value="1"/>
</dbReference>
<dbReference type="PANTHER" id="PTHR46717:SF1">
    <property type="entry name" value="E3 UBIQUITIN-PROTEIN LIGASE RNF180"/>
    <property type="match status" value="1"/>
</dbReference>
<dbReference type="Pfam" id="PF13639">
    <property type="entry name" value="zf-RING_2"/>
    <property type="match status" value="1"/>
</dbReference>
<sequence length="323" mass="37728">TFRTIVVNHVNHSFTAQWTVGKLNCQNCSARLGGFNFINRSECPCGRDATVHFNKSRVDRDHKHYVLIVQPRRMRPRNELAGLLADGSQDKGQRSELNRTALESLQLNSFMASPASSRLSKREKNRLKGLRRKQRRRERWLHSQLEQDASLLDSEEEDREGLTCAVCLDVYFSPYSCQPCGHTFCEPCLRTIAKNRPTNTTCPLCRTLISHTNFHKELNQTAKTFFPKVYYARKQSFQGASCEKWPLPSCRKRFHTFWGEQRRAAIAGRRLHFAHGGFTLDAFDLTDMRGWLFDIGLVIVYIHSINWILFFLFFCFLMYYFFF</sequence>
<organism evidence="8 9">
    <name type="scientific">Sparus aurata</name>
    <name type="common">Gilthead sea bream</name>
    <dbReference type="NCBI Taxonomy" id="8175"/>
    <lineage>
        <taxon>Eukaryota</taxon>
        <taxon>Metazoa</taxon>
        <taxon>Chordata</taxon>
        <taxon>Craniata</taxon>
        <taxon>Vertebrata</taxon>
        <taxon>Euteleostomi</taxon>
        <taxon>Actinopterygii</taxon>
        <taxon>Neopterygii</taxon>
        <taxon>Teleostei</taxon>
        <taxon>Neoteleostei</taxon>
        <taxon>Acanthomorphata</taxon>
        <taxon>Eupercaria</taxon>
        <taxon>Spariformes</taxon>
        <taxon>Sparidae</taxon>
        <taxon>Sparus</taxon>
    </lineage>
</organism>
<dbReference type="GO" id="GO:0031624">
    <property type="term" value="F:ubiquitin conjugating enzyme binding"/>
    <property type="evidence" value="ECO:0007669"/>
    <property type="project" value="TreeGrafter"/>
</dbReference>
<evidence type="ECO:0000256" key="2">
    <source>
        <dbReference type="ARBA" id="ARBA00022771"/>
    </source>
</evidence>
<dbReference type="GO" id="GO:0032436">
    <property type="term" value="P:positive regulation of proteasomal ubiquitin-dependent protein catabolic process"/>
    <property type="evidence" value="ECO:0007669"/>
    <property type="project" value="TreeGrafter"/>
</dbReference>
<dbReference type="AlphaFoldDB" id="A0A671WVP6"/>
<dbReference type="GO" id="GO:0042428">
    <property type="term" value="P:serotonin metabolic process"/>
    <property type="evidence" value="ECO:0007669"/>
    <property type="project" value="TreeGrafter"/>
</dbReference>
<evidence type="ECO:0000256" key="3">
    <source>
        <dbReference type="ARBA" id="ARBA00022833"/>
    </source>
</evidence>
<dbReference type="CDD" id="cd16554">
    <property type="entry name" value="RING-HC_RNF180"/>
    <property type="match status" value="1"/>
</dbReference>
<dbReference type="GO" id="GO:0000209">
    <property type="term" value="P:protein polyubiquitination"/>
    <property type="evidence" value="ECO:0007669"/>
    <property type="project" value="InterPro"/>
</dbReference>
<keyword evidence="1" id="KW-0479">Metal-binding</keyword>
<evidence type="ECO:0000313" key="8">
    <source>
        <dbReference type="Ensembl" id="ENSSAUP00010042047.1"/>
    </source>
</evidence>
<dbReference type="InterPro" id="IPR045790">
    <property type="entry name" value="RNF180_C"/>
</dbReference>
<evidence type="ECO:0000313" key="9">
    <source>
        <dbReference type="Proteomes" id="UP000472265"/>
    </source>
</evidence>
<dbReference type="Proteomes" id="UP000472265">
    <property type="component" value="Chromosome 12"/>
</dbReference>
<dbReference type="GO" id="GO:0061630">
    <property type="term" value="F:ubiquitin protein ligase activity"/>
    <property type="evidence" value="ECO:0007669"/>
    <property type="project" value="InterPro"/>
</dbReference>